<organism evidence="6 7">
    <name type="scientific">Exserohilum turcicum (strain 28A)</name>
    <name type="common">Northern leaf blight fungus</name>
    <name type="synonym">Setosphaeria turcica</name>
    <dbReference type="NCBI Taxonomy" id="671987"/>
    <lineage>
        <taxon>Eukaryota</taxon>
        <taxon>Fungi</taxon>
        <taxon>Dikarya</taxon>
        <taxon>Ascomycota</taxon>
        <taxon>Pezizomycotina</taxon>
        <taxon>Dothideomycetes</taxon>
        <taxon>Pleosporomycetidae</taxon>
        <taxon>Pleosporales</taxon>
        <taxon>Pleosporineae</taxon>
        <taxon>Pleosporaceae</taxon>
        <taxon>Exserohilum</taxon>
    </lineage>
</organism>
<dbReference type="OrthoDB" id="1658288at2759"/>
<reference evidence="6 7" key="2">
    <citation type="journal article" date="2013" name="PLoS Genet.">
        <title>Comparative genome structure, secondary metabolite, and effector coding capacity across Cochliobolus pathogens.</title>
        <authorList>
            <person name="Condon B.J."/>
            <person name="Leng Y."/>
            <person name="Wu D."/>
            <person name="Bushley K.E."/>
            <person name="Ohm R.A."/>
            <person name="Otillar R."/>
            <person name="Martin J."/>
            <person name="Schackwitz W."/>
            <person name="Grimwood J."/>
            <person name="MohdZainudin N."/>
            <person name="Xue C."/>
            <person name="Wang R."/>
            <person name="Manning V.A."/>
            <person name="Dhillon B."/>
            <person name="Tu Z.J."/>
            <person name="Steffenson B.J."/>
            <person name="Salamov A."/>
            <person name="Sun H."/>
            <person name="Lowry S."/>
            <person name="LaButti K."/>
            <person name="Han J."/>
            <person name="Copeland A."/>
            <person name="Lindquist E."/>
            <person name="Barry K."/>
            <person name="Schmutz J."/>
            <person name="Baker S.E."/>
            <person name="Ciuffetti L.M."/>
            <person name="Grigoriev I.V."/>
            <person name="Zhong S."/>
            <person name="Turgeon B.G."/>
        </authorList>
    </citation>
    <scope>NUCLEOTIDE SEQUENCE [LARGE SCALE GENOMIC DNA]</scope>
    <source>
        <strain evidence="7">28A</strain>
    </source>
</reference>
<dbReference type="eggNOG" id="KOG4231">
    <property type="taxonomic scope" value="Eukaryota"/>
</dbReference>
<dbReference type="PANTHER" id="PTHR24185">
    <property type="entry name" value="CALCIUM-INDEPENDENT PHOSPHOLIPASE A2-GAMMA"/>
    <property type="match status" value="1"/>
</dbReference>
<protein>
    <recommendedName>
        <fullName evidence="5">PNPLA domain-containing protein</fullName>
    </recommendedName>
</protein>
<dbReference type="InterPro" id="IPR016035">
    <property type="entry name" value="Acyl_Trfase/lysoPLipase"/>
</dbReference>
<reference evidence="6 7" key="1">
    <citation type="journal article" date="2012" name="PLoS Pathog.">
        <title>Diverse lifestyles and strategies of plant pathogenesis encoded in the genomes of eighteen Dothideomycetes fungi.</title>
        <authorList>
            <person name="Ohm R.A."/>
            <person name="Feau N."/>
            <person name="Henrissat B."/>
            <person name="Schoch C.L."/>
            <person name="Horwitz B.A."/>
            <person name="Barry K.W."/>
            <person name="Condon B.J."/>
            <person name="Copeland A.C."/>
            <person name="Dhillon B."/>
            <person name="Glaser F."/>
            <person name="Hesse C.N."/>
            <person name="Kosti I."/>
            <person name="LaButti K."/>
            <person name="Lindquist E.A."/>
            <person name="Lucas S."/>
            <person name="Salamov A.A."/>
            <person name="Bradshaw R.E."/>
            <person name="Ciuffetti L."/>
            <person name="Hamelin R.C."/>
            <person name="Kema G.H.J."/>
            <person name="Lawrence C."/>
            <person name="Scott J.A."/>
            <person name="Spatafora J.W."/>
            <person name="Turgeon B.G."/>
            <person name="de Wit P.J.G.M."/>
            <person name="Zhong S."/>
            <person name="Goodwin S.B."/>
            <person name="Grigoriev I.V."/>
        </authorList>
    </citation>
    <scope>NUCLEOTIDE SEQUENCE [LARGE SCALE GENOMIC DNA]</scope>
    <source>
        <strain evidence="7">28A</strain>
    </source>
</reference>
<sequence length="539" mass="60558">MPGSLRLLSLDGGGVRGLASLYMLRKILSFVGSPKPCDYFDMICGTSTGGIIAVMLGRLEMSVDQCIEAYISLMDVVFDPKDKKKLPFKVRNGKVQPQYKTDKLEQAIKQVIANVGGTSDDRFRGAKSSACKTIVIALTAESATPIRFTDYKKDGEHSNFYNEVRIWEVARATSAATSFFAPMKIKHAGEPRCFVDAGLGSNNPIQELYLEAKEQLGQPGSQFDEQIRVLVSIGTGKPALQEFGESVLEVANSIVKIAAETQRTANTFYHMHMDLADRDGYFRFNPPDLSEVLLDEASKKGLISERTEAYGNDAETVKMARRWIAAAGNEQKNTPPPEVSRVRLESAQTKLFYSLYKSPKHIKPGAESYWQHLTLDSYYVYENIFKDCKPIDGKVTFEAFSKQFGPGPSPAPNHIREAWSRLLHDKSHVSKSIHRKPFVMAVLYMLHIETTLELSRKDVDKNQREILKRFSKWVPCQCRQVCGREWNFVNETGLSRGGDDRAKCDFPGLIQKSKHWTVAFKGDKIKRLEATRGLWLATS</sequence>
<evidence type="ECO:0000256" key="1">
    <source>
        <dbReference type="ARBA" id="ARBA00022801"/>
    </source>
</evidence>
<keyword evidence="3 4" id="KW-0443">Lipid metabolism</keyword>
<dbReference type="GO" id="GO:0016042">
    <property type="term" value="P:lipid catabolic process"/>
    <property type="evidence" value="ECO:0007669"/>
    <property type="project" value="UniProtKB-UniRule"/>
</dbReference>
<evidence type="ECO:0000256" key="4">
    <source>
        <dbReference type="PROSITE-ProRule" id="PRU01161"/>
    </source>
</evidence>
<dbReference type="GO" id="GO:0019369">
    <property type="term" value="P:arachidonate metabolic process"/>
    <property type="evidence" value="ECO:0007669"/>
    <property type="project" value="TreeGrafter"/>
</dbReference>
<feature type="domain" description="PNPLA" evidence="5">
    <location>
        <begin position="8"/>
        <end position="209"/>
    </location>
</feature>
<dbReference type="AlphaFoldDB" id="R0KDE9"/>
<feature type="short sequence motif" description="GXSXG" evidence="4">
    <location>
        <begin position="45"/>
        <end position="49"/>
    </location>
</feature>
<dbReference type="Pfam" id="PF01734">
    <property type="entry name" value="Patatin"/>
    <property type="match status" value="1"/>
</dbReference>
<dbReference type="GO" id="GO:0016020">
    <property type="term" value="C:membrane"/>
    <property type="evidence" value="ECO:0007669"/>
    <property type="project" value="TreeGrafter"/>
</dbReference>
<dbReference type="HOGENOM" id="CLU_543078_0_0_1"/>
<dbReference type="GO" id="GO:0046486">
    <property type="term" value="P:glycerolipid metabolic process"/>
    <property type="evidence" value="ECO:0007669"/>
    <property type="project" value="UniProtKB-ARBA"/>
</dbReference>
<dbReference type="GO" id="GO:0047499">
    <property type="term" value="F:calcium-independent phospholipase A2 activity"/>
    <property type="evidence" value="ECO:0007669"/>
    <property type="project" value="TreeGrafter"/>
</dbReference>
<feature type="active site" description="Nucleophile" evidence="4">
    <location>
        <position position="47"/>
    </location>
</feature>
<feature type="short sequence motif" description="GXGXXG" evidence="4">
    <location>
        <begin position="12"/>
        <end position="17"/>
    </location>
</feature>
<evidence type="ECO:0000256" key="3">
    <source>
        <dbReference type="ARBA" id="ARBA00023098"/>
    </source>
</evidence>
<dbReference type="EMBL" id="KB908482">
    <property type="protein sequence ID" value="EOA90938.1"/>
    <property type="molecule type" value="Genomic_DNA"/>
</dbReference>
<keyword evidence="2 4" id="KW-0442">Lipid degradation</keyword>
<dbReference type="PROSITE" id="PS51635">
    <property type="entry name" value="PNPLA"/>
    <property type="match status" value="1"/>
</dbReference>
<dbReference type="GeneID" id="19399940"/>
<dbReference type="Proteomes" id="UP000016935">
    <property type="component" value="Unassembled WGS sequence"/>
</dbReference>
<dbReference type="Gene3D" id="3.40.1090.10">
    <property type="entry name" value="Cytosolic phospholipase A2 catalytic domain"/>
    <property type="match status" value="1"/>
</dbReference>
<dbReference type="CDD" id="cd07216">
    <property type="entry name" value="Pat17_PNPLA8_PNPLA9_like3"/>
    <property type="match status" value="1"/>
</dbReference>
<feature type="active site" description="Proton acceptor" evidence="4">
    <location>
        <position position="196"/>
    </location>
</feature>
<dbReference type="RefSeq" id="XP_008021631.1">
    <property type="nucleotide sequence ID" value="XM_008023440.1"/>
</dbReference>
<accession>R0KDE9</accession>
<comment type="caution">
    <text evidence="4">Lacks conserved residue(s) required for the propagation of feature annotation.</text>
</comment>
<evidence type="ECO:0000313" key="7">
    <source>
        <dbReference type="Proteomes" id="UP000016935"/>
    </source>
</evidence>
<keyword evidence="7" id="KW-1185">Reference proteome</keyword>
<keyword evidence="1 4" id="KW-0378">Hydrolase</keyword>
<proteinExistence type="predicted"/>
<evidence type="ECO:0000256" key="2">
    <source>
        <dbReference type="ARBA" id="ARBA00022963"/>
    </source>
</evidence>
<dbReference type="STRING" id="671987.R0KDE9"/>
<evidence type="ECO:0000313" key="6">
    <source>
        <dbReference type="EMBL" id="EOA90938.1"/>
    </source>
</evidence>
<gene>
    <name evidence="6" type="ORF">SETTUDRAFT_166817</name>
</gene>
<name>R0KDE9_EXST2</name>
<dbReference type="SUPFAM" id="SSF52151">
    <property type="entry name" value="FabD/lysophospholipase-like"/>
    <property type="match status" value="1"/>
</dbReference>
<dbReference type="PANTHER" id="PTHR24185:SF1">
    <property type="entry name" value="CALCIUM-INDEPENDENT PHOSPHOLIPASE A2-GAMMA"/>
    <property type="match status" value="1"/>
</dbReference>
<evidence type="ECO:0000259" key="5">
    <source>
        <dbReference type="PROSITE" id="PS51635"/>
    </source>
</evidence>
<dbReference type="InterPro" id="IPR002641">
    <property type="entry name" value="PNPLA_dom"/>
</dbReference>